<dbReference type="Pfam" id="PF12624">
    <property type="entry name" value="VPS13_N"/>
    <property type="match status" value="1"/>
</dbReference>
<dbReference type="Proteomes" id="UP000694941">
    <property type="component" value="Unplaced"/>
</dbReference>
<evidence type="ECO:0000313" key="5">
    <source>
        <dbReference type="Proteomes" id="UP000694941"/>
    </source>
</evidence>
<dbReference type="PANTHER" id="PTHR16166">
    <property type="entry name" value="VACUOLAR PROTEIN SORTING-ASSOCIATED PROTEIN VPS13"/>
    <property type="match status" value="1"/>
</dbReference>
<dbReference type="GeneID" id="111088843"/>
<reference evidence="6" key="1">
    <citation type="submission" date="2025-08" db="UniProtKB">
        <authorList>
            <consortium name="RefSeq"/>
        </authorList>
    </citation>
    <scope>IDENTIFICATION</scope>
    <source>
        <tissue evidence="6">Muscle</tissue>
    </source>
</reference>
<sequence length="1045" mass="119321">MFESIVVDLLNRFLGDYVENLDKSQLKIAIWGGDIVLRNLDIKQNALDDLDLPVKVCSGHLGELVLKIPWKNIYSAPVTAIIDGLYVVITPNAAQKYNAEKEKKMAQEIKHKELERIEDAKAREAEKNKEKGEKQDTFTEKMVTQIIRNLQVKIMNIHIRYEDDFTNPACSFAVGVTLHGLFFETTDESWKPCVVPEAVNMFNKLVTMDSLGVYWNSNAELFSKMTSDNRKIAMIKAIASKKHKPIDNCYILGPITLTTKMTLNPKPESDGSNFCTPKIQMNIIIEDISVLMNKSQYHEILQLLESVDRLTLASMYRKYRPDKPHKGNAKLWWIFAVSCVLEEDVRRRQRNWSWVHMQQHRKTCQKYKDLYKQKLVSKKLSQNIHQQIDDCENYLDVFNITVVRRQAEVDISRNIESSASHSGRWFSSLFSGGKKTKVNSGVGSDIVKKFDETMTEQEKGQLYKAIGYQENFIPTEYPKTFVENKLHFQLSKFVISVRDDTKTNQDVLKIDLNNVSATFEHRPSAEAIKLGMQVKSFSVYGSVLSDGKIPHMIKVEKLNESEDLKLLQMLFETNPLDQTCDQRINVSTMPLEIIYDAFTINNLIEVFKPPQTVSLYQLQAAAAMKLEDFKDKSALGLQYAIEQHRNLDLNINIKPSYIIIPENGVLEKYSNILVINLGNFQVQTVREMRDLLTVKSLVKAGNTDNEILETMMTKAYDKFHISLQNVGVLLTKACNDWKKQKGRKNLKCCLLQPVTVDVNFMRAIITDDPRMPKVKISGELPLLNLSLSDQKLKVLMSLMQSIPFPESEPEVESKEVPVLSAATDTVHIQAKTLKQVTGQETFVIYENVSAGEENESETGKKELVQFIDLHLNFEIKRIVIDLSHQVDGIEKQMISFRLFTLGTSVFMRTFDMSVDLLLGGVSLEHKEYFTPDEKELYLLNTPLPSSASENLFTLQYLQADKKGPLFDTYYKSTIQSIFIRFTQLDIVLHQDALLALIKFASDLTSEMQKLKLLDKVGEYSTCSQGSSEGPTTLISEEKTRPLKKT</sequence>
<evidence type="ECO:0000256" key="3">
    <source>
        <dbReference type="SAM" id="MobiDB-lite"/>
    </source>
</evidence>
<feature type="compositionally biased region" description="Polar residues" evidence="3">
    <location>
        <begin position="1021"/>
        <end position="1034"/>
    </location>
</feature>
<dbReference type="InterPro" id="IPR026854">
    <property type="entry name" value="VPS13_N"/>
</dbReference>
<feature type="compositionally biased region" description="Basic and acidic residues" evidence="3">
    <location>
        <begin position="1035"/>
        <end position="1045"/>
    </location>
</feature>
<feature type="region of interest" description="Disordered" evidence="3">
    <location>
        <begin position="1021"/>
        <end position="1045"/>
    </location>
</feature>
<evidence type="ECO:0000256" key="1">
    <source>
        <dbReference type="ARBA" id="ARBA00006545"/>
    </source>
</evidence>
<evidence type="ECO:0000259" key="4">
    <source>
        <dbReference type="Pfam" id="PF12624"/>
    </source>
</evidence>
<comment type="similarity">
    <text evidence="1">Belongs to the VPS13 family.</text>
</comment>
<name>A0ABM1TIG1_LIMPO</name>
<gene>
    <name evidence="6" type="primary">LOC111088843</name>
</gene>
<organism evidence="5 6">
    <name type="scientific">Limulus polyphemus</name>
    <name type="common">Atlantic horseshoe crab</name>
    <dbReference type="NCBI Taxonomy" id="6850"/>
    <lineage>
        <taxon>Eukaryota</taxon>
        <taxon>Metazoa</taxon>
        <taxon>Ecdysozoa</taxon>
        <taxon>Arthropoda</taxon>
        <taxon>Chelicerata</taxon>
        <taxon>Merostomata</taxon>
        <taxon>Xiphosura</taxon>
        <taxon>Limulidae</taxon>
        <taxon>Limulus</taxon>
    </lineage>
</organism>
<proteinExistence type="inferred from homology"/>
<dbReference type="RefSeq" id="XP_022255667.1">
    <property type="nucleotide sequence ID" value="XM_022399959.1"/>
</dbReference>
<dbReference type="InterPro" id="IPR026847">
    <property type="entry name" value="VPS13"/>
</dbReference>
<evidence type="ECO:0000256" key="2">
    <source>
        <dbReference type="ARBA" id="ARBA00022448"/>
    </source>
</evidence>
<keyword evidence="2" id="KW-0813">Transport</keyword>
<evidence type="ECO:0000313" key="6">
    <source>
        <dbReference type="RefSeq" id="XP_022255667.1"/>
    </source>
</evidence>
<accession>A0ABM1TIG1</accession>
<keyword evidence="5" id="KW-1185">Reference proteome</keyword>
<feature type="domain" description="Chorein N-terminal" evidence="4">
    <location>
        <begin position="1"/>
        <end position="812"/>
    </location>
</feature>
<dbReference type="PANTHER" id="PTHR16166:SF93">
    <property type="entry name" value="INTERMEMBRANE LIPID TRANSFER PROTEIN VPS13"/>
    <property type="match status" value="1"/>
</dbReference>
<protein>
    <submittedName>
        <fullName evidence="6">Vacuolar protein sorting-associated protein 13A-like</fullName>
    </submittedName>
</protein>